<evidence type="ECO:0000256" key="1">
    <source>
        <dbReference type="ARBA" id="ARBA00004141"/>
    </source>
</evidence>
<evidence type="ECO:0000256" key="9">
    <source>
        <dbReference type="SAM" id="SignalP"/>
    </source>
</evidence>
<dbReference type="PANTHER" id="PTHR10361:SF28">
    <property type="entry name" value="P3 PROTEIN-RELATED"/>
    <property type="match status" value="1"/>
</dbReference>
<evidence type="ECO:0000256" key="8">
    <source>
        <dbReference type="SAM" id="Phobius"/>
    </source>
</evidence>
<sequence length="464" mass="51906">MYVIMLRTVFLLNLCVATCFTTEIADNDWIFTFNNTEEELEMGSFTKMVFYAQTNASWENENLQLQVISSDENVAYPSRHFFELPQNNSSPSSLWENSFNLTSEFLGYTKLYFQVVKFENNTMLVLNSSNSHMNIKVIRKPQLIDKIFVICVAVLMTIIFINLGCALDVEQLKHSVRKPIAPAVSFFAQFLILPILSFFYAKLIFPNSVSMQLGLFFTGISPGGGASSVWSLLLDGNINLSIVLTTVGTLESFIMIPFWIVFLGKRIFSVGEMPVPYSRIGFSIIALIIPLCIGYCIQRLMPRVSRVMTRILKPLSSCLIIFIIIFATVTNLYLFKIFSWKIILAGAVIPWTGYLIGLLTSILACLPKPDIISMTVESGIQNTGIAIFMLKFSLGQPAADITTVIPVAVALMTPIPLLMGFIIKKCFGKKDEIVNIQDPATESMLDKREPEVLSANSESENKQA</sequence>
<accession>A0A2H8TV62</accession>
<keyword evidence="9" id="KW-0732">Signal</keyword>
<feature type="transmembrane region" description="Helical" evidence="8">
    <location>
        <begin position="280"/>
        <end position="297"/>
    </location>
</feature>
<dbReference type="PANTHER" id="PTHR10361">
    <property type="entry name" value="SODIUM-BILE ACID COTRANSPORTER"/>
    <property type="match status" value="1"/>
</dbReference>
<feature type="signal peptide" evidence="9">
    <location>
        <begin position="1"/>
        <end position="21"/>
    </location>
</feature>
<feature type="transmembrane region" description="Helical" evidence="8">
    <location>
        <begin position="147"/>
        <end position="167"/>
    </location>
</feature>
<evidence type="ECO:0000256" key="5">
    <source>
        <dbReference type="ARBA" id="ARBA00022989"/>
    </source>
</evidence>
<evidence type="ECO:0000256" key="4">
    <source>
        <dbReference type="ARBA" id="ARBA00022847"/>
    </source>
</evidence>
<comment type="similarity">
    <text evidence="2">Belongs to the bile acid:sodium symporter (BASS) (TC 2.A.28) family.</text>
</comment>
<comment type="subcellular location">
    <subcellularLocation>
        <location evidence="1">Membrane</location>
        <topology evidence="1">Multi-pass membrane protein</topology>
    </subcellularLocation>
</comment>
<evidence type="ECO:0000313" key="10">
    <source>
        <dbReference type="EMBL" id="MBW18107.1"/>
    </source>
</evidence>
<evidence type="ECO:0000256" key="6">
    <source>
        <dbReference type="ARBA" id="ARBA00023136"/>
    </source>
</evidence>
<proteinExistence type="inferred from homology"/>
<feature type="transmembrane region" description="Helical" evidence="8">
    <location>
        <begin position="179"/>
        <end position="201"/>
    </location>
</feature>
<dbReference type="InterPro" id="IPR038770">
    <property type="entry name" value="Na+/solute_symporter_sf"/>
</dbReference>
<dbReference type="Pfam" id="PF01758">
    <property type="entry name" value="SBF"/>
    <property type="match status" value="1"/>
</dbReference>
<feature type="transmembrane region" description="Helical" evidence="8">
    <location>
        <begin position="240"/>
        <end position="260"/>
    </location>
</feature>
<protein>
    <submittedName>
        <fullName evidence="10">P3 protein</fullName>
    </submittedName>
</protein>
<dbReference type="InterPro" id="IPR002657">
    <property type="entry name" value="BilAc:Na_symport/Acr3"/>
</dbReference>
<dbReference type="AlphaFoldDB" id="A0A2H8TV62"/>
<organism evidence="10">
    <name type="scientific">Melanaphis sacchari</name>
    <dbReference type="NCBI Taxonomy" id="742174"/>
    <lineage>
        <taxon>Eukaryota</taxon>
        <taxon>Metazoa</taxon>
        <taxon>Ecdysozoa</taxon>
        <taxon>Arthropoda</taxon>
        <taxon>Hexapoda</taxon>
        <taxon>Insecta</taxon>
        <taxon>Pterygota</taxon>
        <taxon>Neoptera</taxon>
        <taxon>Paraneoptera</taxon>
        <taxon>Hemiptera</taxon>
        <taxon>Sternorrhyncha</taxon>
        <taxon>Aphidomorpha</taxon>
        <taxon>Aphidoidea</taxon>
        <taxon>Aphididae</taxon>
        <taxon>Aphidini</taxon>
        <taxon>Melanaphis</taxon>
    </lineage>
</organism>
<keyword evidence="6 8" id="KW-0472">Membrane</keyword>
<evidence type="ECO:0000256" key="7">
    <source>
        <dbReference type="SAM" id="MobiDB-lite"/>
    </source>
</evidence>
<feature type="transmembrane region" description="Helical" evidence="8">
    <location>
        <begin position="213"/>
        <end position="233"/>
    </location>
</feature>
<reference evidence="10" key="1">
    <citation type="submission" date="2017-10" db="EMBL/GenBank/DDBJ databases">
        <title>Transcriptome Assembly of Sugarcane Aphid Adults.</title>
        <authorList>
            <person name="Scully E.D."/>
            <person name="Palmer N.A."/>
            <person name="Geib S.M."/>
            <person name="Sarath G."/>
            <person name="Sattler S.E."/>
        </authorList>
    </citation>
    <scope>NUCLEOTIDE SEQUENCE</scope>
    <source>
        <tissue evidence="10">Whole body</tissue>
    </source>
</reference>
<keyword evidence="4" id="KW-0769">Symport</keyword>
<feature type="transmembrane region" description="Helical" evidence="8">
    <location>
        <begin position="401"/>
        <end position="423"/>
    </location>
</feature>
<dbReference type="GO" id="GO:0016020">
    <property type="term" value="C:membrane"/>
    <property type="evidence" value="ECO:0007669"/>
    <property type="project" value="UniProtKB-SubCell"/>
</dbReference>
<keyword evidence="4" id="KW-0813">Transport</keyword>
<evidence type="ECO:0000256" key="2">
    <source>
        <dbReference type="ARBA" id="ARBA00006528"/>
    </source>
</evidence>
<feature type="chain" id="PRO_5014176173" evidence="9">
    <location>
        <begin position="22"/>
        <end position="464"/>
    </location>
</feature>
<name>A0A2H8TV62_9HEMI</name>
<dbReference type="GO" id="GO:0015293">
    <property type="term" value="F:symporter activity"/>
    <property type="evidence" value="ECO:0007669"/>
    <property type="project" value="UniProtKB-KW"/>
</dbReference>
<feature type="transmembrane region" description="Helical" evidence="8">
    <location>
        <begin position="318"/>
        <end position="336"/>
    </location>
</feature>
<gene>
    <name evidence="10" type="primary">SLC10A3</name>
</gene>
<dbReference type="Gene3D" id="1.20.1530.20">
    <property type="match status" value="1"/>
</dbReference>
<dbReference type="InterPro" id="IPR004710">
    <property type="entry name" value="Bilac:Na_transpt"/>
</dbReference>
<keyword evidence="5 8" id="KW-1133">Transmembrane helix</keyword>
<keyword evidence="3 8" id="KW-0812">Transmembrane</keyword>
<feature type="transmembrane region" description="Helical" evidence="8">
    <location>
        <begin position="342"/>
        <end position="366"/>
    </location>
</feature>
<feature type="region of interest" description="Disordered" evidence="7">
    <location>
        <begin position="441"/>
        <end position="464"/>
    </location>
</feature>
<dbReference type="OrthoDB" id="203097at2759"/>
<evidence type="ECO:0000256" key="3">
    <source>
        <dbReference type="ARBA" id="ARBA00022692"/>
    </source>
</evidence>
<dbReference type="EMBL" id="GFXV01006302">
    <property type="protein sequence ID" value="MBW18107.1"/>
    <property type="molecule type" value="Transcribed_RNA"/>
</dbReference>